<evidence type="ECO:0000256" key="1">
    <source>
        <dbReference type="SAM" id="MobiDB-lite"/>
    </source>
</evidence>
<keyword evidence="2" id="KW-1133">Transmembrane helix</keyword>
<keyword evidence="2" id="KW-0472">Membrane</keyword>
<keyword evidence="2" id="KW-0812">Transmembrane</keyword>
<feature type="region of interest" description="Disordered" evidence="1">
    <location>
        <begin position="267"/>
        <end position="289"/>
    </location>
</feature>
<evidence type="ECO:0008006" key="5">
    <source>
        <dbReference type="Google" id="ProtNLM"/>
    </source>
</evidence>
<dbReference type="Proteomes" id="UP001515480">
    <property type="component" value="Unassembled WGS sequence"/>
</dbReference>
<reference evidence="3 4" key="1">
    <citation type="journal article" date="2024" name="Science">
        <title>Giant polyketide synthase enzymes in the biosynthesis of giant marine polyether toxins.</title>
        <authorList>
            <person name="Fallon T.R."/>
            <person name="Shende V.V."/>
            <person name="Wierzbicki I.H."/>
            <person name="Pendleton A.L."/>
            <person name="Watervoot N.F."/>
            <person name="Auber R.P."/>
            <person name="Gonzalez D.J."/>
            <person name="Wisecaver J.H."/>
            <person name="Moore B.S."/>
        </authorList>
    </citation>
    <scope>NUCLEOTIDE SEQUENCE [LARGE SCALE GENOMIC DNA]</scope>
    <source>
        <strain evidence="3 4">12B1</strain>
    </source>
</reference>
<gene>
    <name evidence="3" type="ORF">AB1Y20_001003</name>
</gene>
<feature type="compositionally biased region" description="Basic residues" evidence="1">
    <location>
        <begin position="279"/>
        <end position="289"/>
    </location>
</feature>
<evidence type="ECO:0000313" key="3">
    <source>
        <dbReference type="EMBL" id="KAL1530081.1"/>
    </source>
</evidence>
<feature type="transmembrane region" description="Helical" evidence="2">
    <location>
        <begin position="104"/>
        <end position="130"/>
    </location>
</feature>
<feature type="transmembrane region" description="Helical" evidence="2">
    <location>
        <begin position="43"/>
        <end position="65"/>
    </location>
</feature>
<dbReference type="AlphaFoldDB" id="A0AB34KAQ7"/>
<evidence type="ECO:0000256" key="2">
    <source>
        <dbReference type="SAM" id="Phobius"/>
    </source>
</evidence>
<dbReference type="EMBL" id="JBGBPQ010000001">
    <property type="protein sequence ID" value="KAL1530081.1"/>
    <property type="molecule type" value="Genomic_DNA"/>
</dbReference>
<protein>
    <recommendedName>
        <fullName evidence="5">Glycerophosphocholine acyltransferase 1</fullName>
    </recommendedName>
</protein>
<comment type="caution">
    <text evidence="3">The sequence shown here is derived from an EMBL/GenBank/DDBJ whole genome shotgun (WGS) entry which is preliminary data.</text>
</comment>
<accession>A0AB34KAQ7</accession>
<sequence>MISEPSSWPCCLSNRKPPSDGEATWDFGSVHCRRKFPIPLGSCLVAIAAVPIALVIFAYNGILYISQICSSIILLNHRKYYEYTARLRAECNVAGMLCHWFTKYYIISSILVILIVWPILIVLYPIVGLLHATFEMAKITYEESNMVEQSGTDEGFVHGTLDRMGLTDSETERLAERCAKQPCGMAIMWIGDVLLISGMAKGMRRIKKVLWMHRTVLKFADSTLDFIYWLESASILGVDIDVVPLQFFLKKSASATKAEAKKIKNADEEEQIENAPKREKQRKKKEQGKRCKPGNFFGLFSTIVALVFWSLSFFLAVHFL</sequence>
<organism evidence="3 4">
    <name type="scientific">Prymnesium parvum</name>
    <name type="common">Toxic golden alga</name>
    <dbReference type="NCBI Taxonomy" id="97485"/>
    <lineage>
        <taxon>Eukaryota</taxon>
        <taxon>Haptista</taxon>
        <taxon>Haptophyta</taxon>
        <taxon>Prymnesiophyceae</taxon>
        <taxon>Prymnesiales</taxon>
        <taxon>Prymnesiaceae</taxon>
        <taxon>Prymnesium</taxon>
    </lineage>
</organism>
<keyword evidence="4" id="KW-1185">Reference proteome</keyword>
<name>A0AB34KAQ7_PRYPA</name>
<evidence type="ECO:0000313" key="4">
    <source>
        <dbReference type="Proteomes" id="UP001515480"/>
    </source>
</evidence>
<feature type="transmembrane region" description="Helical" evidence="2">
    <location>
        <begin position="296"/>
        <end position="319"/>
    </location>
</feature>
<proteinExistence type="predicted"/>